<sequence>MAKEAQNQQAAQIWILIFEHTTAALKPQRDDYIYVQASKSPDDKDNQKSDIFVADPMRQRRAGSRNLLLRCRQVEIADAPHLDSLLSADEIWSYESFLSAPNTESFQRSNDEEAQPSSDVVVPVITPTIRPVTTDEGKEQIFLIPIFPHDDDNEQRLTAFSNTPFSLPLPRPLFLSTHLTVADLISIFRSGNFCHFSADFIITYYEEEEPDMVKVAGFRETTRKRLEELGYLNKLAREMVAKLSVRLD</sequence>
<reference evidence="1 2" key="1">
    <citation type="submission" date="2017-10" db="EMBL/GenBank/DDBJ databases">
        <title>Comparative genomics in systemic dimorphic fungi from Ajellomycetaceae.</title>
        <authorList>
            <person name="Munoz J.F."/>
            <person name="Mcewen J.G."/>
            <person name="Clay O.K."/>
            <person name="Cuomo C.A."/>
        </authorList>
    </citation>
    <scope>NUCLEOTIDE SEQUENCE [LARGE SCALE GENOMIC DNA]</scope>
    <source>
        <strain evidence="1 2">UAMH7299</strain>
    </source>
</reference>
<keyword evidence="2" id="KW-1185">Reference proteome</keyword>
<accession>A0A2B7Z2R7</accession>
<name>A0A2B7Z2R7_POLH7</name>
<evidence type="ECO:0000313" key="1">
    <source>
        <dbReference type="EMBL" id="PGH27905.1"/>
    </source>
</evidence>
<dbReference type="EMBL" id="PDNA01000003">
    <property type="protein sequence ID" value="PGH27905.1"/>
    <property type="molecule type" value="Genomic_DNA"/>
</dbReference>
<gene>
    <name evidence="1" type="ORF">AJ80_00455</name>
</gene>
<comment type="caution">
    <text evidence="1">The sequence shown here is derived from an EMBL/GenBank/DDBJ whole genome shotgun (WGS) entry which is preliminary data.</text>
</comment>
<organism evidence="1 2">
    <name type="scientific">Polytolypa hystricis (strain UAMH7299)</name>
    <dbReference type="NCBI Taxonomy" id="1447883"/>
    <lineage>
        <taxon>Eukaryota</taxon>
        <taxon>Fungi</taxon>
        <taxon>Dikarya</taxon>
        <taxon>Ascomycota</taxon>
        <taxon>Pezizomycotina</taxon>
        <taxon>Eurotiomycetes</taxon>
        <taxon>Eurotiomycetidae</taxon>
        <taxon>Onygenales</taxon>
        <taxon>Onygenales incertae sedis</taxon>
        <taxon>Polytolypa</taxon>
    </lineage>
</organism>
<evidence type="ECO:0000313" key="2">
    <source>
        <dbReference type="Proteomes" id="UP000224634"/>
    </source>
</evidence>
<protein>
    <submittedName>
        <fullName evidence="1">Uncharacterized protein</fullName>
    </submittedName>
</protein>
<dbReference type="AlphaFoldDB" id="A0A2B7Z2R7"/>
<dbReference type="Proteomes" id="UP000224634">
    <property type="component" value="Unassembled WGS sequence"/>
</dbReference>
<proteinExistence type="predicted"/>